<evidence type="ECO:0000259" key="1">
    <source>
        <dbReference type="Pfam" id="PF16469"/>
    </source>
</evidence>
<organism evidence="4">
    <name type="scientific">Nippostrongylus brasiliensis</name>
    <name type="common">Rat hookworm</name>
    <dbReference type="NCBI Taxonomy" id="27835"/>
    <lineage>
        <taxon>Eukaryota</taxon>
        <taxon>Metazoa</taxon>
        <taxon>Ecdysozoa</taxon>
        <taxon>Nematoda</taxon>
        <taxon>Chromadorea</taxon>
        <taxon>Rhabditida</taxon>
        <taxon>Rhabditina</taxon>
        <taxon>Rhabditomorpha</taxon>
        <taxon>Strongyloidea</taxon>
        <taxon>Heligmosomidae</taxon>
        <taxon>Nippostrongylus</taxon>
    </lineage>
</organism>
<proteinExistence type="predicted"/>
<sequence>MKESGASNEDIAAKINEFIAEISDEAKKAKAEKAAVVCRKIYGVARRFRRDHHEHKLEEAMEKYLTWLNDDQKAEVKKIYETGGREEVYKKVMAWFEGASGDVKEKAAVELKAACKHYIKDYIGDENAGKLKEMKESGASDQDISGKVMEFIAAISDGEKKAKAEKAAVACKKIYGVTRRFRRDHHEHKLEEAMEKYLTWLNDEQKAEVKKIYETGGREEVYKKVMAWFEGASGDVKEKAAIELKAACKHYIKDYIGDENAGKIKELKESGASDQDISAKVMEFIAAISDGEKKAKAEKAAVACKKVYGVARRFRRDHHEHKLEEAMEKYLTWLRDEQKAEVKRVYATGDRDSVHHTVMGMFNDAEGDQKQKATIQLRAACKHYIKDYIGKENVTKIKAMKDGGATNEAISAKIDEFIAEMADGERKSQAKRVAQECKKVYGVKMSRARRHYAERRQRYRHVAIDF</sequence>
<reference evidence="4" key="1">
    <citation type="submission" date="2017-02" db="UniProtKB">
        <authorList>
            <consortium name="WormBaseParasite"/>
        </authorList>
    </citation>
    <scope>IDENTIFICATION</scope>
</reference>
<feature type="domain" description="Polyprotein allergen nematode" evidence="1">
    <location>
        <begin position="55"/>
        <end position="175"/>
    </location>
</feature>
<feature type="domain" description="Polyprotein allergen nematode" evidence="1">
    <location>
        <begin position="188"/>
        <end position="308"/>
    </location>
</feature>
<dbReference type="Gene3D" id="1.10.533.30">
    <property type="entry name" value="Nematode polyprotein allergen ABA-1"/>
    <property type="match status" value="4"/>
</dbReference>
<evidence type="ECO:0000313" key="2">
    <source>
        <dbReference type="EMBL" id="VDL73660.1"/>
    </source>
</evidence>
<dbReference type="EMBL" id="UYSL01020248">
    <property type="protein sequence ID" value="VDL73660.1"/>
    <property type="molecule type" value="Genomic_DNA"/>
</dbReference>
<reference evidence="2 3" key="2">
    <citation type="submission" date="2018-11" db="EMBL/GenBank/DDBJ databases">
        <authorList>
            <consortium name="Pathogen Informatics"/>
        </authorList>
    </citation>
    <scope>NUCLEOTIDE SEQUENCE [LARGE SCALE GENOMIC DNA]</scope>
</reference>
<keyword evidence="3" id="KW-1185">Reference proteome</keyword>
<dbReference type="AlphaFoldDB" id="A0A0N4Y2V1"/>
<gene>
    <name evidence="2" type="ORF">NBR_LOCUS10071</name>
</gene>
<feature type="domain" description="Polyprotein allergen nematode" evidence="1">
    <location>
        <begin position="321"/>
        <end position="441"/>
    </location>
</feature>
<evidence type="ECO:0000313" key="3">
    <source>
        <dbReference type="Proteomes" id="UP000271162"/>
    </source>
</evidence>
<dbReference type="Pfam" id="PF16469">
    <property type="entry name" value="NPA"/>
    <property type="match status" value="3"/>
</dbReference>
<evidence type="ECO:0000313" key="4">
    <source>
        <dbReference type="WBParaSite" id="NBR_0001007001-mRNA-1"/>
    </source>
</evidence>
<accession>A0A0N4Y2V1</accession>
<dbReference type="InterPro" id="IPR038289">
    <property type="entry name" value="DVA-1_sf"/>
</dbReference>
<protein>
    <submittedName>
        <fullName evidence="4">Polyprotein allergen nematode domain-containing protein</fullName>
    </submittedName>
</protein>
<dbReference type="OMA" id="GHEDHEI"/>
<name>A0A0N4Y2V1_NIPBR</name>
<dbReference type="Proteomes" id="UP000271162">
    <property type="component" value="Unassembled WGS sequence"/>
</dbReference>
<dbReference type="WBParaSite" id="NBR_0001007001-mRNA-1">
    <property type="protein sequence ID" value="NBR_0001007001-mRNA-1"/>
    <property type="gene ID" value="NBR_0001007001"/>
</dbReference>
<dbReference type="InterPro" id="IPR032487">
    <property type="entry name" value="ABA-1_nematode"/>
</dbReference>